<feature type="region of interest" description="Disordered" evidence="20">
    <location>
        <begin position="614"/>
        <end position="716"/>
    </location>
</feature>
<evidence type="ECO:0000256" key="19">
    <source>
        <dbReference type="PROSITE-ProRule" id="PRU01240"/>
    </source>
</evidence>
<comment type="catalytic activity">
    <reaction evidence="13">
        <text>Release of mature proteins from their proproteins by cleavage of -Arg-Xaa-Yaa-Arg-|-Zaa- bonds, where Xaa can be any amino acid and Yaa is Arg or Lys. Releases albumin, complement component C3 and von Willebrand factor from their respective precursors.</text>
        <dbReference type="EC" id="3.4.21.75"/>
    </reaction>
</comment>
<evidence type="ECO:0000313" key="24">
    <source>
        <dbReference type="EMBL" id="LAC22258.1"/>
    </source>
</evidence>
<evidence type="ECO:0000256" key="7">
    <source>
        <dbReference type="ARBA" id="ARBA00022801"/>
    </source>
</evidence>
<evidence type="ECO:0000256" key="11">
    <source>
        <dbReference type="ARBA" id="ARBA00023157"/>
    </source>
</evidence>
<feature type="compositionally biased region" description="Basic and acidic residues" evidence="20">
    <location>
        <begin position="645"/>
        <end position="662"/>
    </location>
</feature>
<dbReference type="Pfam" id="PF01483">
    <property type="entry name" value="P_proprotein"/>
    <property type="match status" value="1"/>
</dbReference>
<feature type="compositionally biased region" description="Low complexity" evidence="20">
    <location>
        <begin position="633"/>
        <end position="644"/>
    </location>
</feature>
<dbReference type="GO" id="GO:0001941">
    <property type="term" value="P:postsynaptic membrane organization"/>
    <property type="evidence" value="ECO:0007669"/>
    <property type="project" value="UniProtKB-ARBA"/>
</dbReference>
<comment type="similarity">
    <text evidence="3">Belongs to the peptidase S8 family. Furin subfamily.</text>
</comment>
<evidence type="ECO:0000256" key="18">
    <source>
        <dbReference type="PIRSR" id="PIRSR615500-1"/>
    </source>
</evidence>
<evidence type="ECO:0000256" key="10">
    <source>
        <dbReference type="ARBA" id="ARBA00023145"/>
    </source>
</evidence>
<keyword evidence="7 19" id="KW-0378">Hydrolase</keyword>
<dbReference type="InterPro" id="IPR006212">
    <property type="entry name" value="Furin_repeat"/>
</dbReference>
<dbReference type="InterPro" id="IPR002884">
    <property type="entry name" value="P_dom"/>
</dbReference>
<dbReference type="CDD" id="cd04059">
    <property type="entry name" value="Peptidases_S8_Protein_convertases_Kexins_Furin-like"/>
    <property type="match status" value="1"/>
</dbReference>
<dbReference type="SUPFAM" id="SSF57184">
    <property type="entry name" value="Growth factor receptor domain"/>
    <property type="match status" value="1"/>
</dbReference>
<dbReference type="GO" id="GO:0008039">
    <property type="term" value="P:synaptic target recognition"/>
    <property type="evidence" value="ECO:0007669"/>
    <property type="project" value="UniProtKB-ARBA"/>
</dbReference>
<dbReference type="EMBL" id="IACT01003005">
    <property type="protein sequence ID" value="LAC22258.1"/>
    <property type="molecule type" value="mRNA"/>
</dbReference>
<dbReference type="PROSITE" id="PS51892">
    <property type="entry name" value="SUBTILASE"/>
    <property type="match status" value="1"/>
</dbReference>
<keyword evidence="4 19" id="KW-0645">Protease</keyword>
<dbReference type="InterPro" id="IPR009030">
    <property type="entry name" value="Growth_fac_rcpt_cys_sf"/>
</dbReference>
<comment type="subcellular location">
    <subcellularLocation>
        <location evidence="2">Golgi apparatus membrane</location>
        <topology evidence="2">Multi-pass membrane protein</topology>
    </subcellularLocation>
</comment>
<dbReference type="PROSITE" id="PS00136">
    <property type="entry name" value="SUBTILASE_ASP"/>
    <property type="match status" value="1"/>
</dbReference>
<evidence type="ECO:0000313" key="23">
    <source>
        <dbReference type="EMBL" id="LAB67796.1"/>
    </source>
</evidence>
<dbReference type="InterPro" id="IPR015500">
    <property type="entry name" value="Peptidase_S8_subtilisin-rel"/>
</dbReference>
<keyword evidence="10" id="KW-0865">Zymogen</keyword>
<keyword evidence="8 19" id="KW-0720">Serine protease</keyword>
<feature type="compositionally biased region" description="Polar residues" evidence="20">
    <location>
        <begin position="705"/>
        <end position="714"/>
    </location>
</feature>
<feature type="active site" description="Charge relay system" evidence="18 19">
    <location>
        <position position="401"/>
    </location>
</feature>
<dbReference type="SUPFAM" id="SSF52743">
    <property type="entry name" value="Subtilisin-like"/>
    <property type="match status" value="1"/>
</dbReference>
<feature type="domain" description="P/Homo B" evidence="22">
    <location>
        <begin position="477"/>
        <end position="619"/>
    </location>
</feature>
<name>A0A2P2I1L6_9CRUS</name>
<dbReference type="Pfam" id="PF16470">
    <property type="entry name" value="S8_pro-domain"/>
    <property type="match status" value="1"/>
</dbReference>
<dbReference type="PROSITE" id="PS00137">
    <property type="entry name" value="SUBTILASE_HIS"/>
    <property type="match status" value="1"/>
</dbReference>
<evidence type="ECO:0000256" key="12">
    <source>
        <dbReference type="ARBA" id="ARBA00023180"/>
    </source>
</evidence>
<dbReference type="Pfam" id="PF00082">
    <property type="entry name" value="Peptidase_S8"/>
    <property type="match status" value="1"/>
</dbReference>
<keyword evidence="5" id="KW-0165">Cleavage on pair of basic residues</keyword>
<dbReference type="InterPro" id="IPR036852">
    <property type="entry name" value="Peptidase_S8/S53_dom_sf"/>
</dbReference>
<dbReference type="InterPro" id="IPR008979">
    <property type="entry name" value="Galactose-bd-like_sf"/>
</dbReference>
<feature type="transmembrane region" description="Helical" evidence="21">
    <location>
        <begin position="889"/>
        <end position="909"/>
    </location>
</feature>
<dbReference type="EC" id="3.4.21.75" evidence="14"/>
<dbReference type="FunFam" id="2.60.120.260:FF:000006">
    <property type="entry name" value="Proprotein convertase subtilisin/kexin type 5"/>
    <property type="match status" value="1"/>
</dbReference>
<dbReference type="PANTHER" id="PTHR42884">
    <property type="entry name" value="PROPROTEIN CONVERTASE SUBTILISIN/KEXIN-RELATED"/>
    <property type="match status" value="1"/>
</dbReference>
<dbReference type="EMBL" id="IACF01002131">
    <property type="protein sequence ID" value="LAB67796.1"/>
    <property type="molecule type" value="mRNA"/>
</dbReference>
<evidence type="ECO:0000256" key="6">
    <source>
        <dbReference type="ARBA" id="ARBA00022729"/>
    </source>
</evidence>
<dbReference type="SUPFAM" id="SSF49785">
    <property type="entry name" value="Galactose-binding domain-like"/>
    <property type="match status" value="1"/>
</dbReference>
<dbReference type="FunFam" id="3.40.50.200:FF:000001">
    <property type="entry name" value="Furin 2, isoform B"/>
    <property type="match status" value="1"/>
</dbReference>
<reference evidence="24" key="1">
    <citation type="submission" date="2017-11" db="EMBL/GenBank/DDBJ databases">
        <title>The sensing device of the deep-sea amphipod.</title>
        <authorList>
            <person name="Kobayashi H."/>
            <person name="Nagahama T."/>
            <person name="Arai W."/>
            <person name="Sasagawa Y."/>
            <person name="Umeda M."/>
            <person name="Hayashi T."/>
            <person name="Nikaido I."/>
            <person name="Watanabe H."/>
            <person name="Oguri K."/>
            <person name="Kitazato H."/>
            <person name="Fujioka K."/>
            <person name="Kido Y."/>
            <person name="Takami H."/>
        </authorList>
    </citation>
    <scope>NUCLEOTIDE SEQUENCE</scope>
    <source>
        <tissue evidence="24">Whole body</tissue>
    </source>
</reference>
<dbReference type="GO" id="GO:0005886">
    <property type="term" value="C:plasma membrane"/>
    <property type="evidence" value="ECO:0007669"/>
    <property type="project" value="GOC"/>
</dbReference>
<feature type="compositionally biased region" description="Basic and acidic residues" evidence="20">
    <location>
        <begin position="676"/>
        <end position="692"/>
    </location>
</feature>
<dbReference type="PROSITE" id="PS51829">
    <property type="entry name" value="P_HOMO_B"/>
    <property type="match status" value="1"/>
</dbReference>
<dbReference type="FunFam" id="3.30.70.850:FF:000001">
    <property type="entry name" value="Proprotein convertase subtilisin/kexin type 5"/>
    <property type="match status" value="1"/>
</dbReference>
<keyword evidence="12" id="KW-0325">Glycoprotein</keyword>
<keyword evidence="11" id="KW-1015">Disulfide bond</keyword>
<accession>A0A2P2I1L6</accession>
<evidence type="ECO:0000256" key="3">
    <source>
        <dbReference type="ARBA" id="ARBA00005325"/>
    </source>
</evidence>
<dbReference type="InterPro" id="IPR023827">
    <property type="entry name" value="Peptidase_S8_Asp-AS"/>
</dbReference>
<evidence type="ECO:0000259" key="22">
    <source>
        <dbReference type="PROSITE" id="PS51829"/>
    </source>
</evidence>
<evidence type="ECO:0000256" key="14">
    <source>
        <dbReference type="ARBA" id="ARBA00038993"/>
    </source>
</evidence>
<evidence type="ECO:0000256" key="2">
    <source>
        <dbReference type="ARBA" id="ARBA00004653"/>
    </source>
</evidence>
<dbReference type="AlphaFoldDB" id="A0A2P2I1L6"/>
<dbReference type="InterPro" id="IPR022398">
    <property type="entry name" value="Peptidase_S8_His-AS"/>
</dbReference>
<dbReference type="PANTHER" id="PTHR42884:SF3">
    <property type="entry name" value="FURIN-LIKE PROTEASE 1, ISOFORMS 1_1-X_2"/>
    <property type="match status" value="1"/>
</dbReference>
<organism evidence="23">
    <name type="scientific">Hirondellea gigas</name>
    <dbReference type="NCBI Taxonomy" id="1518452"/>
    <lineage>
        <taxon>Eukaryota</taxon>
        <taxon>Metazoa</taxon>
        <taxon>Ecdysozoa</taxon>
        <taxon>Arthropoda</taxon>
        <taxon>Crustacea</taxon>
        <taxon>Multicrustacea</taxon>
        <taxon>Malacostraca</taxon>
        <taxon>Eumalacostraca</taxon>
        <taxon>Peracarida</taxon>
        <taxon>Amphipoda</taxon>
        <taxon>Amphilochidea</taxon>
        <taxon>Lysianassida</taxon>
        <taxon>Lysianassidira</taxon>
        <taxon>Lysianassoidea</taxon>
        <taxon>Lysianassidae</taxon>
        <taxon>Hirondellea</taxon>
    </lineage>
</organism>
<keyword evidence="9 21" id="KW-0472">Membrane</keyword>
<dbReference type="InterPro" id="IPR023828">
    <property type="entry name" value="Peptidase_S8_Ser-AS"/>
</dbReference>
<keyword evidence="21" id="KW-0812">Transmembrane</keyword>
<dbReference type="Gene3D" id="3.40.50.200">
    <property type="entry name" value="Peptidase S8/S53 domain"/>
    <property type="match status" value="1"/>
</dbReference>
<dbReference type="InterPro" id="IPR032815">
    <property type="entry name" value="S8_pro-domain"/>
</dbReference>
<dbReference type="PROSITE" id="PS00138">
    <property type="entry name" value="SUBTILASE_SER"/>
    <property type="match status" value="1"/>
</dbReference>
<evidence type="ECO:0000256" key="8">
    <source>
        <dbReference type="ARBA" id="ARBA00022825"/>
    </source>
</evidence>
<dbReference type="GO" id="GO:0097090">
    <property type="term" value="P:presynaptic membrane organization"/>
    <property type="evidence" value="ECO:0007669"/>
    <property type="project" value="UniProtKB-ARBA"/>
</dbReference>
<dbReference type="CDD" id="cd00064">
    <property type="entry name" value="FU"/>
    <property type="match status" value="1"/>
</dbReference>
<comment type="function">
    <text evidence="15">Furin is likely to represent the ubiquitous endoprotease activity within constitutive secretory pathways and capable of cleavage at the RX(K/R)R consensus motif.</text>
</comment>
<keyword evidence="21" id="KW-1133">Transmembrane helix</keyword>
<dbReference type="GO" id="GO:0016486">
    <property type="term" value="P:peptide hormone processing"/>
    <property type="evidence" value="ECO:0007669"/>
    <property type="project" value="TreeGrafter"/>
</dbReference>
<dbReference type="InterPro" id="IPR000209">
    <property type="entry name" value="Peptidase_S8/S53_dom"/>
</dbReference>
<dbReference type="GO" id="GO:0004252">
    <property type="term" value="F:serine-type endopeptidase activity"/>
    <property type="evidence" value="ECO:0007669"/>
    <property type="project" value="UniProtKB-UniRule"/>
</dbReference>
<evidence type="ECO:0000256" key="9">
    <source>
        <dbReference type="ARBA" id="ARBA00023136"/>
    </source>
</evidence>
<dbReference type="InterPro" id="IPR038466">
    <property type="entry name" value="S8_pro-domain_sf"/>
</dbReference>
<dbReference type="InterPro" id="IPR034182">
    <property type="entry name" value="Kexin/furin"/>
</dbReference>
<evidence type="ECO:0000256" key="1">
    <source>
        <dbReference type="ARBA" id="ARBA00001913"/>
    </source>
</evidence>
<feature type="active site" description="Charge relay system" evidence="18 19">
    <location>
        <position position="227"/>
    </location>
</feature>
<proteinExistence type="evidence at transcript level"/>
<evidence type="ECO:0000256" key="21">
    <source>
        <dbReference type="SAM" id="Phobius"/>
    </source>
</evidence>
<protein>
    <recommendedName>
        <fullName evidence="14">furin</fullName>
        <ecNumber evidence="14">3.4.21.75</ecNumber>
    </recommendedName>
    <alternativeName>
        <fullName evidence="16">Kex2-like endoprotease 1</fullName>
    </alternativeName>
    <alternativeName>
        <fullName evidence="17">dKLIP-1</fullName>
    </alternativeName>
</protein>
<dbReference type="Gene3D" id="2.60.120.260">
    <property type="entry name" value="Galactose-binding domain-like"/>
    <property type="match status" value="1"/>
</dbReference>
<evidence type="ECO:0000256" key="20">
    <source>
        <dbReference type="SAM" id="MobiDB-lite"/>
    </source>
</evidence>
<reference evidence="23" key="2">
    <citation type="journal article" date="2018" name="Biosci. Biotechnol. Biochem.">
        <title>Polysaccharide hydrolase of the hadal zone amphipods Hirondellea gigas.</title>
        <authorList>
            <person name="Kobayashi H."/>
            <person name="Nagahama T."/>
            <person name="Arai W."/>
            <person name="Sasagawa Y."/>
            <person name="Umeda M."/>
            <person name="Hayashi T."/>
            <person name="Nikaido I."/>
            <person name="Watanabe H."/>
            <person name="Oguri K."/>
            <person name="Kitazato H."/>
            <person name="Fujioka K."/>
            <person name="Kido Y."/>
            <person name="Takami H."/>
        </authorList>
    </citation>
    <scope>NUCLEOTIDE SEQUENCE</scope>
    <source>
        <tissue evidence="23">Whole body</tissue>
    </source>
</reference>
<evidence type="ECO:0000256" key="4">
    <source>
        <dbReference type="ARBA" id="ARBA00022670"/>
    </source>
</evidence>
<dbReference type="GO" id="GO:0000139">
    <property type="term" value="C:Golgi membrane"/>
    <property type="evidence" value="ECO:0007669"/>
    <property type="project" value="UniProtKB-SubCell"/>
</dbReference>
<dbReference type="Gene3D" id="3.30.70.850">
    <property type="entry name" value="Peptidase S8, pro-domain"/>
    <property type="match status" value="1"/>
</dbReference>
<comment type="cofactor">
    <cofactor evidence="1">
        <name>Ca(2+)</name>
        <dbReference type="ChEBI" id="CHEBI:29108"/>
    </cofactor>
</comment>
<dbReference type="GO" id="GO:0005802">
    <property type="term" value="C:trans-Golgi network"/>
    <property type="evidence" value="ECO:0007669"/>
    <property type="project" value="TreeGrafter"/>
</dbReference>
<dbReference type="PRINTS" id="PR00723">
    <property type="entry name" value="SUBTILISIN"/>
</dbReference>
<dbReference type="Gene3D" id="2.10.220.10">
    <property type="entry name" value="Hormone Receptor, Insulin-like Growth Factor Receptor 1, Chain A, domain 2"/>
    <property type="match status" value="1"/>
</dbReference>
<evidence type="ECO:0000256" key="15">
    <source>
        <dbReference type="ARBA" id="ARBA00053600"/>
    </source>
</evidence>
<sequence length="985" mass="108208">MRCFKHVHSAVGCGGELISVVVLVLVHISGVSSAVGDYTHEWAVQIEGGDHVAQAVAFEQNFDIVDKVFHDVYVFKHRRLARRSIRPSVHHHRALHKHPKVQWAQQQKVLRRTKRDYQQLQDLHAQYPGLKYRQDHDFLPTHPTILDDPQWPHMWYLNRGSGLDMRVQEAWAEGVTGKGVVATILDDGLEKGHPDIIKNYDPDASYDVNNRDHDPVPRYDLIDTNRHGTRCAGEVAASANNSICAVGVAYEASIGGVRMLDGDVTDSVEARSLALNPQHIDIYSASWGPDDDGRTVDGPGELATRAFIEGINNGRNGLGSIFIWASGNGGTAQDNCNCDGYTNAIWTLSISSATERGNVPWYSEACSSTLATTYSSGSTGERKIITTDLHHECTTSHTGTSASAPLAAGVVALALAVNRNITWRDMQHIVVRTARPENLDTNDWQTNGVGRKVSHRFGYGLMDAYAMVQLARNWINVAPQRSCEVQAPHDDKLIPQKSYVSLQLEVSDCPGVEHLEHVQAMVSLSADRRGDLEIYLISPAGTKSTLLAQRPRDESSSGFHSWPFMSVHMWGEKPLGVWTLEIHNNGHYYITTSSGDMRTSRDKVEMKDFTLVLHGTEVEPGQPAPNYNGRYPSSMNSNSNNHLSSQDRSHSTTGEGTKDSNTQRHNPVFAGGMDDGSIHSGRDDTVHRHQDTSSKYQDATVYDGNIQSSASRPSSGIPLKMMQTLMTDGPSVKKAGVDDVPVPVLITEPSQQPLPPYCSTIDDNTSACLECTPGYVRHSGGCVKNCPDNYYRATTSINISGGTVSANGSAESRSAANHRTDEQLKRVVITCVRCHYTCKACVGVDASQCTACWSDATLELQPQGSSGECCVTSLLQAYTGIHQWAPTTILLLLISSGLFLFVVLVVLYWQYYSVKHPVPSANSIIRDISNGVRNGVKNGLHSTGTSKKNSTVCREYRKLSDDTEKLVTSSRPFYDYSSDDEDEIV</sequence>
<evidence type="ECO:0000256" key="5">
    <source>
        <dbReference type="ARBA" id="ARBA00022685"/>
    </source>
</evidence>
<feature type="active site" description="Charge relay system" evidence="18 19">
    <location>
        <position position="186"/>
    </location>
</feature>
<dbReference type="SUPFAM" id="SSF54897">
    <property type="entry name" value="Protease propeptides/inhibitors"/>
    <property type="match status" value="1"/>
</dbReference>
<dbReference type="GO" id="GO:0097688">
    <property type="term" value="P:glutamate receptor clustering"/>
    <property type="evidence" value="ECO:0007669"/>
    <property type="project" value="UniProtKB-ARBA"/>
</dbReference>
<evidence type="ECO:0000256" key="13">
    <source>
        <dbReference type="ARBA" id="ARBA00035756"/>
    </source>
</evidence>
<evidence type="ECO:0000256" key="16">
    <source>
        <dbReference type="ARBA" id="ARBA00076029"/>
    </source>
</evidence>
<keyword evidence="6" id="KW-0732">Signal</keyword>
<evidence type="ECO:0000256" key="17">
    <source>
        <dbReference type="ARBA" id="ARBA00077026"/>
    </source>
</evidence>